<comment type="similarity">
    <text evidence="1">Belongs to the cyclin family. Cyclin-like FAM58 subfamily.</text>
</comment>
<dbReference type="InterPro" id="IPR048053">
    <property type="entry name" value="Cyclin-Q_second_cyclin_box"/>
</dbReference>
<keyword evidence="3 5" id="KW-0195">Cyclin</keyword>
<dbReference type="InterPro" id="IPR036915">
    <property type="entry name" value="Cyclin-like_sf"/>
</dbReference>
<evidence type="ECO:0000256" key="5">
    <source>
        <dbReference type="RuleBase" id="RU000383"/>
    </source>
</evidence>
<dbReference type="PANTHER" id="PTHR10026">
    <property type="entry name" value="CYCLIN"/>
    <property type="match status" value="1"/>
</dbReference>
<dbReference type="GO" id="GO:0006357">
    <property type="term" value="P:regulation of transcription by RNA polymerase II"/>
    <property type="evidence" value="ECO:0007669"/>
    <property type="project" value="InterPro"/>
</dbReference>
<evidence type="ECO:0000256" key="1">
    <source>
        <dbReference type="ARBA" id="ARBA00010390"/>
    </source>
</evidence>
<evidence type="ECO:0000313" key="8">
    <source>
        <dbReference type="Proteomes" id="UP001283361"/>
    </source>
</evidence>
<dbReference type="CDD" id="cd20534">
    <property type="entry name" value="CYCLIN_CCNM_CCNQ_rpt1"/>
    <property type="match status" value="1"/>
</dbReference>
<protein>
    <recommendedName>
        <fullName evidence="2">Cyclin-Q</fullName>
    </recommendedName>
    <alternativeName>
        <fullName evidence="4">Cyclin-related protein FAM58A</fullName>
    </alternativeName>
</protein>
<dbReference type="Gene3D" id="1.10.472.10">
    <property type="entry name" value="Cyclin-like"/>
    <property type="match status" value="2"/>
</dbReference>
<dbReference type="SUPFAM" id="SSF47954">
    <property type="entry name" value="Cyclin-like"/>
    <property type="match status" value="2"/>
</dbReference>
<sequence length="231" mass="27139">MSESETRVHFRVIRYIREAGLKLHLENVPVATASTIYHKFFREYQLKDYDPFLIGVTCLSLACKVEEQNVRLRDIINVCYRTLHKNKAPLEIGDTFWQLRESVTQCELYLLRALKFKVMFDHPHKYLCHYLKAVSDWLEPRQWEEVPVGRTSWALLCDCYHSDLVLDHQPQHLAVSVLYLALQCHGLELPVHKHAAVKWYQVFSNSISLEIIQTIITKIMAAYDVENQVPR</sequence>
<dbReference type="GO" id="GO:0016538">
    <property type="term" value="F:cyclin-dependent protein serine/threonine kinase regulator activity"/>
    <property type="evidence" value="ECO:0007669"/>
    <property type="project" value="InterPro"/>
</dbReference>
<dbReference type="SMART" id="SM00385">
    <property type="entry name" value="CYCLIN"/>
    <property type="match status" value="1"/>
</dbReference>
<dbReference type="InterPro" id="IPR048055">
    <property type="entry name" value="Cyclin-Q_first_cyclin_box"/>
</dbReference>
<dbReference type="FunFam" id="1.10.472.10:FF:000042">
    <property type="entry name" value="FAM58A isoform 1"/>
    <property type="match status" value="1"/>
</dbReference>
<evidence type="ECO:0000259" key="6">
    <source>
        <dbReference type="SMART" id="SM00385"/>
    </source>
</evidence>
<dbReference type="EMBL" id="JAWDGP010007318">
    <property type="protein sequence ID" value="KAK3726220.1"/>
    <property type="molecule type" value="Genomic_DNA"/>
</dbReference>
<comment type="caution">
    <text evidence="7">The sequence shown here is derived from an EMBL/GenBank/DDBJ whole genome shotgun (WGS) entry which is preliminary data.</text>
</comment>
<dbReference type="InterPro" id="IPR043198">
    <property type="entry name" value="Cyclin/Ssn8"/>
</dbReference>
<reference evidence="7" key="1">
    <citation type="journal article" date="2023" name="G3 (Bethesda)">
        <title>A reference genome for the long-term kleptoplast-retaining sea slug Elysia crispata morphotype clarki.</title>
        <authorList>
            <person name="Eastman K.E."/>
            <person name="Pendleton A.L."/>
            <person name="Shaikh M.A."/>
            <person name="Suttiyut T."/>
            <person name="Ogas R."/>
            <person name="Tomko P."/>
            <person name="Gavelis G."/>
            <person name="Widhalm J.R."/>
            <person name="Wisecaver J.H."/>
        </authorList>
    </citation>
    <scope>NUCLEOTIDE SEQUENCE</scope>
    <source>
        <strain evidence="7">ECLA1</strain>
    </source>
</reference>
<dbReference type="PIRSF" id="PIRSF028758">
    <property type="entry name" value="Cyclin, C/H/G types"/>
    <property type="match status" value="1"/>
</dbReference>
<dbReference type="Proteomes" id="UP001283361">
    <property type="component" value="Unassembled WGS sequence"/>
</dbReference>
<feature type="domain" description="Cyclin-like" evidence="6">
    <location>
        <begin position="14"/>
        <end position="112"/>
    </location>
</feature>
<keyword evidence="8" id="KW-1185">Reference proteome</keyword>
<dbReference type="InterPro" id="IPR006671">
    <property type="entry name" value="Cyclin_N"/>
</dbReference>
<evidence type="ECO:0000256" key="2">
    <source>
        <dbReference type="ARBA" id="ARBA00019501"/>
    </source>
</evidence>
<evidence type="ECO:0000256" key="3">
    <source>
        <dbReference type="ARBA" id="ARBA00023127"/>
    </source>
</evidence>
<name>A0AAE1CPB0_9GAST</name>
<organism evidence="7 8">
    <name type="scientific">Elysia crispata</name>
    <name type="common">lettuce slug</name>
    <dbReference type="NCBI Taxonomy" id="231223"/>
    <lineage>
        <taxon>Eukaryota</taxon>
        <taxon>Metazoa</taxon>
        <taxon>Spiralia</taxon>
        <taxon>Lophotrochozoa</taxon>
        <taxon>Mollusca</taxon>
        <taxon>Gastropoda</taxon>
        <taxon>Heterobranchia</taxon>
        <taxon>Euthyneura</taxon>
        <taxon>Panpulmonata</taxon>
        <taxon>Sacoglossa</taxon>
        <taxon>Placobranchoidea</taxon>
        <taxon>Plakobranchidae</taxon>
        <taxon>Elysia</taxon>
    </lineage>
</organism>
<evidence type="ECO:0000313" key="7">
    <source>
        <dbReference type="EMBL" id="KAK3726220.1"/>
    </source>
</evidence>
<proteinExistence type="inferred from homology"/>
<dbReference type="InterPro" id="IPR013763">
    <property type="entry name" value="Cyclin-like_dom"/>
</dbReference>
<gene>
    <name evidence="7" type="ORF">RRG08_018663</name>
</gene>
<dbReference type="Pfam" id="PF00134">
    <property type="entry name" value="Cyclin_N"/>
    <property type="match status" value="1"/>
</dbReference>
<accession>A0AAE1CPB0</accession>
<dbReference type="CDD" id="cd20535">
    <property type="entry name" value="CYCLIN_CCNM_CCNQ_rpt2"/>
    <property type="match status" value="1"/>
</dbReference>
<evidence type="ECO:0000256" key="4">
    <source>
        <dbReference type="ARBA" id="ARBA00032419"/>
    </source>
</evidence>
<dbReference type="AlphaFoldDB" id="A0AAE1CPB0"/>